<gene>
    <name evidence="2" type="ORF">GCM10025868_24520</name>
</gene>
<dbReference type="EMBL" id="BSUZ01000001">
    <property type="protein sequence ID" value="GMA87202.1"/>
    <property type="molecule type" value="Genomic_DNA"/>
</dbReference>
<evidence type="ECO:0000256" key="1">
    <source>
        <dbReference type="SAM" id="MobiDB-lite"/>
    </source>
</evidence>
<reference evidence="3" key="1">
    <citation type="journal article" date="2019" name="Int. J. Syst. Evol. Microbiol.">
        <title>The Global Catalogue of Microorganisms (GCM) 10K type strain sequencing project: providing services to taxonomists for standard genome sequencing and annotation.</title>
        <authorList>
            <consortium name="The Broad Institute Genomics Platform"/>
            <consortium name="The Broad Institute Genome Sequencing Center for Infectious Disease"/>
            <person name="Wu L."/>
            <person name="Ma J."/>
        </authorList>
    </citation>
    <scope>NUCLEOTIDE SEQUENCE [LARGE SCALE GENOMIC DNA]</scope>
    <source>
        <strain evidence="3">NBRC 108730</strain>
    </source>
</reference>
<organism evidence="2 3">
    <name type="scientific">Angustibacter aerolatus</name>
    <dbReference type="NCBI Taxonomy" id="1162965"/>
    <lineage>
        <taxon>Bacteria</taxon>
        <taxon>Bacillati</taxon>
        <taxon>Actinomycetota</taxon>
        <taxon>Actinomycetes</taxon>
        <taxon>Kineosporiales</taxon>
        <taxon>Kineosporiaceae</taxon>
    </lineage>
</organism>
<accession>A0ABQ6JHI5</accession>
<sequence>MTDGEHQRSGRMALAEGAERRATGPDGRVVRSGADAEGAAQVSIEPPPPPPPGRSARLRDLGRSLRRRA</sequence>
<keyword evidence="3" id="KW-1185">Reference proteome</keyword>
<evidence type="ECO:0000313" key="2">
    <source>
        <dbReference type="EMBL" id="GMA87202.1"/>
    </source>
</evidence>
<proteinExistence type="predicted"/>
<comment type="caution">
    <text evidence="2">The sequence shown here is derived from an EMBL/GenBank/DDBJ whole genome shotgun (WGS) entry which is preliminary data.</text>
</comment>
<evidence type="ECO:0000313" key="3">
    <source>
        <dbReference type="Proteomes" id="UP001157017"/>
    </source>
</evidence>
<dbReference type="Proteomes" id="UP001157017">
    <property type="component" value="Unassembled WGS sequence"/>
</dbReference>
<feature type="region of interest" description="Disordered" evidence="1">
    <location>
        <begin position="1"/>
        <end position="69"/>
    </location>
</feature>
<name>A0ABQ6JHI5_9ACTN</name>
<protein>
    <submittedName>
        <fullName evidence="2">Uncharacterized protein</fullName>
    </submittedName>
</protein>